<feature type="compositionally biased region" description="Basic residues" evidence="1">
    <location>
        <begin position="60"/>
        <end position="74"/>
    </location>
</feature>
<protein>
    <submittedName>
        <fullName evidence="3">Uncharacterized protein</fullName>
    </submittedName>
</protein>
<feature type="region of interest" description="Disordered" evidence="1">
    <location>
        <begin position="29"/>
        <end position="119"/>
    </location>
</feature>
<feature type="transmembrane region" description="Helical" evidence="2">
    <location>
        <begin position="6"/>
        <end position="23"/>
    </location>
</feature>
<dbReference type="EMBL" id="GFPF01002157">
    <property type="protein sequence ID" value="MAA13303.1"/>
    <property type="molecule type" value="Transcribed_RNA"/>
</dbReference>
<organism evidence="3">
    <name type="scientific">Rhipicephalus zambeziensis</name>
    <dbReference type="NCBI Taxonomy" id="60191"/>
    <lineage>
        <taxon>Eukaryota</taxon>
        <taxon>Metazoa</taxon>
        <taxon>Ecdysozoa</taxon>
        <taxon>Arthropoda</taxon>
        <taxon>Chelicerata</taxon>
        <taxon>Arachnida</taxon>
        <taxon>Acari</taxon>
        <taxon>Parasitiformes</taxon>
        <taxon>Ixodida</taxon>
        <taxon>Ixodoidea</taxon>
        <taxon>Ixodidae</taxon>
        <taxon>Rhipicephalinae</taxon>
        <taxon>Rhipicephalus</taxon>
        <taxon>Rhipicephalus</taxon>
    </lineage>
</organism>
<proteinExistence type="predicted"/>
<evidence type="ECO:0000256" key="2">
    <source>
        <dbReference type="SAM" id="Phobius"/>
    </source>
</evidence>
<accession>A0A224YGG9</accession>
<reference evidence="3" key="1">
    <citation type="journal article" date="2017" name="Parasit. Vectors">
        <title>Sialotranscriptomics of Rhipicephalus zambeziensis reveals intricate expression profiles of secretory proteins and suggests tight temporal transcriptional regulation during blood-feeding.</title>
        <authorList>
            <person name="de Castro M.H."/>
            <person name="de Klerk D."/>
            <person name="Pienaar R."/>
            <person name="Rees D.J.G."/>
            <person name="Mans B.J."/>
        </authorList>
    </citation>
    <scope>NUCLEOTIDE SEQUENCE</scope>
    <source>
        <tissue evidence="3">Salivary glands</tissue>
    </source>
</reference>
<name>A0A224YGG9_9ACAR</name>
<keyword evidence="2" id="KW-1133">Transmembrane helix</keyword>
<keyword evidence="2" id="KW-0812">Transmembrane</keyword>
<feature type="compositionally biased region" description="Basic residues" evidence="1">
    <location>
        <begin position="29"/>
        <end position="49"/>
    </location>
</feature>
<feature type="compositionally biased region" description="Polar residues" evidence="1">
    <location>
        <begin position="98"/>
        <end position="108"/>
    </location>
</feature>
<evidence type="ECO:0000256" key="1">
    <source>
        <dbReference type="SAM" id="MobiDB-lite"/>
    </source>
</evidence>
<feature type="compositionally biased region" description="Basic residues" evidence="1">
    <location>
        <begin position="82"/>
        <end position="91"/>
    </location>
</feature>
<sequence length="178" mass="19049">MRVSTVTAVVLVTLVCSEMYVAFKMQRPRTRRKPGMIQKPRRPWSRQKPSRIGGSGATHTGRHPRGSRVSRKPKAGAGVPHHDKHHSNVAKRVRDVTRNSASSTTIGNSPHLAESAPAAPMPNPGMYAGGYPDYGAGMGSLMAMQMVPGMVSSLGEAGNSVARTVLEHRNTGGESDEL</sequence>
<evidence type="ECO:0000313" key="3">
    <source>
        <dbReference type="EMBL" id="MAA13303.1"/>
    </source>
</evidence>
<dbReference type="AlphaFoldDB" id="A0A224YGG9"/>
<keyword evidence="2" id="KW-0472">Membrane</keyword>